<dbReference type="InterPro" id="IPR014729">
    <property type="entry name" value="Rossmann-like_a/b/a_fold"/>
</dbReference>
<evidence type="ECO:0000256" key="11">
    <source>
        <dbReference type="PIRNR" id="PIRNR006630"/>
    </source>
</evidence>
<dbReference type="GO" id="GO:0003952">
    <property type="term" value="F:NAD+ synthase (glutamine-hydrolyzing) activity"/>
    <property type="evidence" value="ECO:0007669"/>
    <property type="project" value="UniProtKB-UniRule"/>
</dbReference>
<dbReference type="GO" id="GO:0005524">
    <property type="term" value="F:ATP binding"/>
    <property type="evidence" value="ECO:0007669"/>
    <property type="project" value="UniProtKB-UniRule"/>
</dbReference>
<dbReference type="GO" id="GO:0009435">
    <property type="term" value="P:NAD+ biosynthetic process"/>
    <property type="evidence" value="ECO:0007669"/>
    <property type="project" value="UniProtKB-UniRule"/>
</dbReference>
<dbReference type="Pfam" id="PF00795">
    <property type="entry name" value="CN_hydrolase"/>
    <property type="match status" value="1"/>
</dbReference>
<dbReference type="AlphaFoldDB" id="A0A023F4V6"/>
<dbReference type="InterPro" id="IPR022310">
    <property type="entry name" value="NAD/GMP_synthase"/>
</dbReference>
<dbReference type="Pfam" id="PF02540">
    <property type="entry name" value="NAD_synthase"/>
    <property type="match status" value="1"/>
</dbReference>
<accession>A0A023F4V6</accession>
<dbReference type="InterPro" id="IPR003694">
    <property type="entry name" value="NAD_synthase"/>
</dbReference>
<dbReference type="EC" id="6.3.5.1" evidence="3 11"/>
<dbReference type="SUPFAM" id="SSF52402">
    <property type="entry name" value="Adenine nucleotide alpha hydrolases-like"/>
    <property type="match status" value="1"/>
</dbReference>
<dbReference type="CDD" id="cd07570">
    <property type="entry name" value="GAT_Gln-NAD-synth"/>
    <property type="match status" value="1"/>
</dbReference>
<evidence type="ECO:0000256" key="7">
    <source>
        <dbReference type="ARBA" id="ARBA00022840"/>
    </source>
</evidence>
<evidence type="ECO:0000256" key="2">
    <source>
        <dbReference type="ARBA" id="ARBA00007145"/>
    </source>
</evidence>
<keyword evidence="7 11" id="KW-0067">ATP-binding</keyword>
<comment type="similarity">
    <text evidence="2 11">In the C-terminal section; belongs to the NAD synthetase family.</text>
</comment>
<feature type="domain" description="CN hydrolase" evidence="13">
    <location>
        <begin position="5"/>
        <end position="275"/>
    </location>
</feature>
<evidence type="ECO:0000256" key="4">
    <source>
        <dbReference type="ARBA" id="ARBA00017309"/>
    </source>
</evidence>
<evidence type="ECO:0000256" key="9">
    <source>
        <dbReference type="ARBA" id="ARBA00030681"/>
    </source>
</evidence>
<evidence type="ECO:0000259" key="13">
    <source>
        <dbReference type="PROSITE" id="PS50263"/>
    </source>
</evidence>
<dbReference type="InterPro" id="IPR003010">
    <property type="entry name" value="C-N_Hydrolase"/>
</dbReference>
<dbReference type="PROSITE" id="PS50263">
    <property type="entry name" value="CN_HYDROLASE"/>
    <property type="match status" value="1"/>
</dbReference>
<evidence type="ECO:0000256" key="8">
    <source>
        <dbReference type="ARBA" id="ARBA00023027"/>
    </source>
</evidence>
<dbReference type="Gene3D" id="3.40.50.620">
    <property type="entry name" value="HUPs"/>
    <property type="match status" value="1"/>
</dbReference>
<dbReference type="CDD" id="cd00553">
    <property type="entry name" value="NAD_synthase"/>
    <property type="match status" value="1"/>
</dbReference>
<keyword evidence="5 11" id="KW-0436">Ligase</keyword>
<dbReference type="UniPathway" id="UPA00253">
    <property type="reaction ID" value="UER00334"/>
</dbReference>
<reference evidence="14" key="1">
    <citation type="journal article" date="2014" name="PLoS Negl. Trop. Dis.">
        <title>An updated insight into the Sialotranscriptome of Triatoma infestans: developmental stage and geographic variations.</title>
        <authorList>
            <person name="Schwarz A."/>
            <person name="Medrano-Mercado N."/>
            <person name="Schaub G.A."/>
            <person name="Struchiner C.J."/>
            <person name="Bargues M.D."/>
            <person name="Levy M.Z."/>
            <person name="Ribeiro J.M."/>
        </authorList>
    </citation>
    <scope>NUCLEOTIDE SEQUENCE</scope>
    <source>
        <strain evidence="14">Chile</strain>
        <tissue evidence="14">Salivary glands</tissue>
    </source>
</reference>
<evidence type="ECO:0000256" key="6">
    <source>
        <dbReference type="ARBA" id="ARBA00022741"/>
    </source>
</evidence>
<dbReference type="PANTHER" id="PTHR23090">
    <property type="entry name" value="NH 3 /GLUTAMINE-DEPENDENT NAD + SYNTHETASE"/>
    <property type="match status" value="1"/>
</dbReference>
<dbReference type="EMBL" id="GBBI01002659">
    <property type="protein sequence ID" value="JAC16053.1"/>
    <property type="molecule type" value="mRNA"/>
</dbReference>
<feature type="compositionally biased region" description="Basic and acidic residues" evidence="12">
    <location>
        <begin position="721"/>
        <end position="730"/>
    </location>
</feature>
<organism evidence="14">
    <name type="scientific">Triatoma infestans</name>
    <name type="common">Assassin bug</name>
    <dbReference type="NCBI Taxonomy" id="30076"/>
    <lineage>
        <taxon>Eukaryota</taxon>
        <taxon>Metazoa</taxon>
        <taxon>Ecdysozoa</taxon>
        <taxon>Arthropoda</taxon>
        <taxon>Hexapoda</taxon>
        <taxon>Insecta</taxon>
        <taxon>Pterygota</taxon>
        <taxon>Neoptera</taxon>
        <taxon>Paraneoptera</taxon>
        <taxon>Hemiptera</taxon>
        <taxon>Heteroptera</taxon>
        <taxon>Panheteroptera</taxon>
        <taxon>Cimicomorpha</taxon>
        <taxon>Reduviidae</taxon>
        <taxon>Triatominae</taxon>
        <taxon>Triatoma</taxon>
    </lineage>
</organism>
<dbReference type="InterPro" id="IPR014445">
    <property type="entry name" value="Gln-dep_NAD_synthase"/>
</dbReference>
<name>A0A023F4V6_TRIIF</name>
<dbReference type="GO" id="GO:0004359">
    <property type="term" value="F:glutaminase activity"/>
    <property type="evidence" value="ECO:0007669"/>
    <property type="project" value="InterPro"/>
</dbReference>
<comment type="catalytic activity">
    <reaction evidence="10 11">
        <text>deamido-NAD(+) + L-glutamine + ATP + H2O = L-glutamate + AMP + diphosphate + NAD(+) + H(+)</text>
        <dbReference type="Rhea" id="RHEA:24384"/>
        <dbReference type="ChEBI" id="CHEBI:15377"/>
        <dbReference type="ChEBI" id="CHEBI:15378"/>
        <dbReference type="ChEBI" id="CHEBI:29985"/>
        <dbReference type="ChEBI" id="CHEBI:30616"/>
        <dbReference type="ChEBI" id="CHEBI:33019"/>
        <dbReference type="ChEBI" id="CHEBI:57540"/>
        <dbReference type="ChEBI" id="CHEBI:58359"/>
        <dbReference type="ChEBI" id="CHEBI:58437"/>
        <dbReference type="ChEBI" id="CHEBI:456215"/>
        <dbReference type="EC" id="6.3.5.1"/>
    </reaction>
</comment>
<evidence type="ECO:0000256" key="3">
    <source>
        <dbReference type="ARBA" id="ARBA00012743"/>
    </source>
</evidence>
<dbReference type="NCBIfam" id="TIGR00552">
    <property type="entry name" value="nadE"/>
    <property type="match status" value="1"/>
</dbReference>
<evidence type="ECO:0000256" key="12">
    <source>
        <dbReference type="SAM" id="MobiDB-lite"/>
    </source>
</evidence>
<keyword evidence="6 11" id="KW-0547">Nucleotide-binding</keyword>
<dbReference type="GO" id="GO:0005737">
    <property type="term" value="C:cytoplasm"/>
    <property type="evidence" value="ECO:0007669"/>
    <property type="project" value="InterPro"/>
</dbReference>
<dbReference type="Gene3D" id="3.60.110.10">
    <property type="entry name" value="Carbon-nitrogen hydrolase"/>
    <property type="match status" value="1"/>
</dbReference>
<dbReference type="HAMAP" id="MF_02090">
    <property type="entry name" value="NadE_glutamine_dep"/>
    <property type="match status" value="1"/>
</dbReference>
<sequence length="730" mass="81523">MVRKVIVAVSTLNQWALDFEGNLNRILQSIQLAKQFGAKYRSGPELEICGYTCEDHYLEEDTILHSWEVLLALMTSPVTQNIIVDVGMPIMHKNCVYNCRVIFYNRNVVLIRPKVLLCDDGNYRESRWFTPWRKAKLTEEYYLPQFIVTATGQKSTVIGDAVICTKDTVIGYEICEELWNPQSSHIPLSIDGAEIIVNSSGSYMELHKAYVTVDLIKAATFKAGGCYLFSNLRGCDGGRVFFNGCSCISLNGNVLARTDQFSLVDVEVATATVDLDQVSSYRNSKRSRCYLSSLNTESYHRVHIDASLSNNMAGPLTAPIVWHYHTPEEEICYGPACWLWDYLRRSGQGGFFLPLSGGVDSCSSACIVYSMCNMVVDSCQHSEEVLSSIRKIVSDPNYIPTDPKELCGRLFFTCYMATENSSTDTKARAKQLSHQIGSYHSEINISGAVSAMLNIFALITGMRPRFSVHGGSPRECLAMQNVQARVRMVMAYLFAQLMLWAKGRPGGLLVLGSANVDESLRGYLTKYDCSSADINPIGGISKTDLKLFLNYAKDRFDLPVLSDILGAPATAELMPLTDGEIVQTDEADMGMTYAELSTMGRARKIDRAGPYSMFVSLTSVWRDIHPQQVAEKVKHFYRCYALNRHKMTVLTPSVHAEGYSPDDNRFDLRPFLYNISFRWQFNAIDKYLQNMTTANGYATGPNSITPSPPKPAAKPRQNKNMKGEKGGIVV</sequence>
<dbReference type="FunFam" id="3.60.110.10:FF:000003">
    <property type="entry name" value="Glutamine-dependent NAD(+) synthetase"/>
    <property type="match status" value="1"/>
</dbReference>
<dbReference type="SUPFAM" id="SSF56317">
    <property type="entry name" value="Carbon-nitrogen hydrolase"/>
    <property type="match status" value="1"/>
</dbReference>
<comment type="pathway">
    <text evidence="1 11">Cofactor biosynthesis; NAD(+) biosynthesis; NAD(+) from deamido-NAD(+) (L-Gln route): step 1/1.</text>
</comment>
<proteinExistence type="evidence at transcript level"/>
<dbReference type="PANTHER" id="PTHR23090:SF9">
    <property type="entry name" value="GLUTAMINE-DEPENDENT NAD(+) SYNTHETASE"/>
    <property type="match status" value="1"/>
</dbReference>
<dbReference type="PIRSF" id="PIRSF006630">
    <property type="entry name" value="NADS_GAT"/>
    <property type="match status" value="1"/>
</dbReference>
<evidence type="ECO:0000256" key="10">
    <source>
        <dbReference type="ARBA" id="ARBA00052340"/>
    </source>
</evidence>
<dbReference type="InterPro" id="IPR036526">
    <property type="entry name" value="C-N_Hydrolase_sf"/>
</dbReference>
<keyword evidence="8 11" id="KW-0520">NAD</keyword>
<evidence type="ECO:0000256" key="1">
    <source>
        <dbReference type="ARBA" id="ARBA00005188"/>
    </source>
</evidence>
<dbReference type="FunFam" id="3.40.50.620:FF:000036">
    <property type="entry name" value="Glutamine-dependent NAD(+) synthetase"/>
    <property type="match status" value="1"/>
</dbReference>
<protein>
    <recommendedName>
        <fullName evidence="4 11">Glutamine-dependent NAD(+) synthetase</fullName>
        <ecNumber evidence="3 11">6.3.5.1</ecNumber>
    </recommendedName>
    <alternativeName>
        <fullName evidence="9 11">NAD(+) synthase [glutamine-hydrolyzing]</fullName>
    </alternativeName>
</protein>
<evidence type="ECO:0000256" key="5">
    <source>
        <dbReference type="ARBA" id="ARBA00022598"/>
    </source>
</evidence>
<evidence type="ECO:0000313" key="14">
    <source>
        <dbReference type="EMBL" id="JAC16053.1"/>
    </source>
</evidence>
<feature type="region of interest" description="Disordered" evidence="12">
    <location>
        <begin position="698"/>
        <end position="730"/>
    </location>
</feature>